<organism evidence="3 4">
    <name type="scientific">Plectus sambesii</name>
    <dbReference type="NCBI Taxonomy" id="2011161"/>
    <lineage>
        <taxon>Eukaryota</taxon>
        <taxon>Metazoa</taxon>
        <taxon>Ecdysozoa</taxon>
        <taxon>Nematoda</taxon>
        <taxon>Chromadorea</taxon>
        <taxon>Plectida</taxon>
        <taxon>Plectina</taxon>
        <taxon>Plectoidea</taxon>
        <taxon>Plectidae</taxon>
        <taxon>Plectus</taxon>
    </lineage>
</organism>
<evidence type="ECO:0000313" key="3">
    <source>
        <dbReference type="Proteomes" id="UP000887566"/>
    </source>
</evidence>
<dbReference type="InterPro" id="IPR036397">
    <property type="entry name" value="RNaseH_sf"/>
</dbReference>
<keyword evidence="3" id="KW-1185">Reference proteome</keyword>
<evidence type="ECO:0000256" key="2">
    <source>
        <dbReference type="SAM" id="MobiDB-lite"/>
    </source>
</evidence>
<accession>A0A914VSL0</accession>
<dbReference type="InterPro" id="IPR009057">
    <property type="entry name" value="Homeodomain-like_sf"/>
</dbReference>
<dbReference type="Gene3D" id="3.30.420.10">
    <property type="entry name" value="Ribonuclease H-like superfamily/Ribonuclease H"/>
    <property type="match status" value="1"/>
</dbReference>
<reference evidence="4" key="1">
    <citation type="submission" date="2022-11" db="UniProtKB">
        <authorList>
            <consortium name="WormBaseParasite"/>
        </authorList>
    </citation>
    <scope>IDENTIFICATION</scope>
</reference>
<dbReference type="PANTHER" id="PTHR46068:SF1">
    <property type="entry name" value="TRANSPOSASE IS30-LIKE HTH DOMAIN-CONTAINING PROTEIN"/>
    <property type="match status" value="1"/>
</dbReference>
<name>A0A914VSL0_9BILA</name>
<dbReference type="GO" id="GO:0005634">
    <property type="term" value="C:nucleus"/>
    <property type="evidence" value="ECO:0007669"/>
    <property type="project" value="UniProtKB-SubCell"/>
</dbReference>
<sequence length="229" mass="26448">MKSKRDAIKVLHDSGMRIAKISRRLNGPDSTVRVAIKRYKELGTTSDRPRSGCPTTATDADHRRKVRQRFERNPRRSLRKVGRDVGISHESVRKTVKNVLGLKPYKQQEAHLLTETTKTTRLERCKRLKRRFGAGQHRRIVFSDEKLFTIKIVGRSQKPKSVMVWGGVTHSGKTPLVFIDEGVKVNQDVYRQQILEQALLPWAQQHFCDEDWTFQQDSAPSHKARTVQE</sequence>
<feature type="region of interest" description="Disordered" evidence="2">
    <location>
        <begin position="43"/>
        <end position="65"/>
    </location>
</feature>
<dbReference type="WBParaSite" id="PSAMB.scaffold2344size23714.g17442.t1">
    <property type="protein sequence ID" value="PSAMB.scaffold2344size23714.g17442.t1"/>
    <property type="gene ID" value="PSAMB.scaffold2344size23714.g17442"/>
</dbReference>
<evidence type="ECO:0000313" key="4">
    <source>
        <dbReference type="WBParaSite" id="PSAMB.scaffold2344size23714.g17442.t1"/>
    </source>
</evidence>
<comment type="subcellular location">
    <subcellularLocation>
        <location evidence="1">Nucleus</location>
    </subcellularLocation>
</comment>
<dbReference type="PANTHER" id="PTHR46068">
    <property type="entry name" value="PROTEIN CBG27172"/>
    <property type="match status" value="1"/>
</dbReference>
<dbReference type="InterPro" id="IPR036388">
    <property type="entry name" value="WH-like_DNA-bd_sf"/>
</dbReference>
<dbReference type="Gene3D" id="1.10.10.10">
    <property type="entry name" value="Winged helix-like DNA-binding domain superfamily/Winged helix DNA-binding domain"/>
    <property type="match status" value="1"/>
</dbReference>
<dbReference type="AlphaFoldDB" id="A0A914VSL0"/>
<evidence type="ECO:0000256" key="1">
    <source>
        <dbReference type="ARBA" id="ARBA00004123"/>
    </source>
</evidence>
<dbReference type="GO" id="GO:0003676">
    <property type="term" value="F:nucleic acid binding"/>
    <property type="evidence" value="ECO:0007669"/>
    <property type="project" value="InterPro"/>
</dbReference>
<proteinExistence type="predicted"/>
<dbReference type="Proteomes" id="UP000887566">
    <property type="component" value="Unplaced"/>
</dbReference>
<protein>
    <submittedName>
        <fullName evidence="4">Transposase</fullName>
    </submittedName>
</protein>
<dbReference type="SUPFAM" id="SSF46689">
    <property type="entry name" value="Homeodomain-like"/>
    <property type="match status" value="1"/>
</dbReference>